<feature type="region of interest" description="Disordered" evidence="2">
    <location>
        <begin position="1"/>
        <end position="25"/>
    </location>
</feature>
<reference evidence="4 5" key="1">
    <citation type="submission" date="2024-10" db="EMBL/GenBank/DDBJ databases">
        <title>Updated reference genomes for cyclostephanoid diatoms.</title>
        <authorList>
            <person name="Roberts W.R."/>
            <person name="Alverson A.J."/>
        </authorList>
    </citation>
    <scope>NUCLEOTIDE SEQUENCE [LARGE SCALE GENOMIC DNA]</scope>
    <source>
        <strain evidence="4 5">AJA228-03</strain>
    </source>
</reference>
<feature type="transmembrane region" description="Helical" evidence="3">
    <location>
        <begin position="484"/>
        <end position="502"/>
    </location>
</feature>
<protein>
    <submittedName>
        <fullName evidence="4">Uncharacterized protein</fullName>
    </submittedName>
</protein>
<evidence type="ECO:0000313" key="4">
    <source>
        <dbReference type="EMBL" id="KAL3815267.1"/>
    </source>
</evidence>
<feature type="transmembrane region" description="Helical" evidence="3">
    <location>
        <begin position="717"/>
        <end position="742"/>
    </location>
</feature>
<feature type="compositionally biased region" description="Basic residues" evidence="2">
    <location>
        <begin position="220"/>
        <end position="231"/>
    </location>
</feature>
<name>A0ABD3RQN8_9STRA</name>
<dbReference type="Proteomes" id="UP001530377">
    <property type="component" value="Unassembled WGS sequence"/>
</dbReference>
<feature type="region of interest" description="Disordered" evidence="2">
    <location>
        <begin position="376"/>
        <end position="415"/>
    </location>
</feature>
<feature type="region of interest" description="Disordered" evidence="2">
    <location>
        <begin position="70"/>
        <end position="89"/>
    </location>
</feature>
<accession>A0ABD3RQN8</accession>
<keyword evidence="1" id="KW-0175">Coiled coil</keyword>
<feature type="region of interest" description="Disordered" evidence="2">
    <location>
        <begin position="217"/>
        <end position="263"/>
    </location>
</feature>
<feature type="compositionally biased region" description="Gly residues" evidence="2">
    <location>
        <begin position="401"/>
        <end position="412"/>
    </location>
</feature>
<keyword evidence="3" id="KW-0472">Membrane</keyword>
<evidence type="ECO:0000256" key="1">
    <source>
        <dbReference type="SAM" id="Coils"/>
    </source>
</evidence>
<gene>
    <name evidence="4" type="ORF">ACHAXA_001879</name>
</gene>
<proteinExistence type="predicted"/>
<feature type="compositionally biased region" description="Gly residues" evidence="2">
    <location>
        <begin position="78"/>
        <end position="89"/>
    </location>
</feature>
<evidence type="ECO:0000256" key="2">
    <source>
        <dbReference type="SAM" id="MobiDB-lite"/>
    </source>
</evidence>
<keyword evidence="3" id="KW-0812">Transmembrane</keyword>
<dbReference type="EMBL" id="JALLPB020000208">
    <property type="protein sequence ID" value="KAL3815267.1"/>
    <property type="molecule type" value="Genomic_DNA"/>
</dbReference>
<evidence type="ECO:0000313" key="5">
    <source>
        <dbReference type="Proteomes" id="UP001530377"/>
    </source>
</evidence>
<organism evidence="4 5">
    <name type="scientific">Cyclostephanos tholiformis</name>
    <dbReference type="NCBI Taxonomy" id="382380"/>
    <lineage>
        <taxon>Eukaryota</taxon>
        <taxon>Sar</taxon>
        <taxon>Stramenopiles</taxon>
        <taxon>Ochrophyta</taxon>
        <taxon>Bacillariophyta</taxon>
        <taxon>Coscinodiscophyceae</taxon>
        <taxon>Thalassiosirophycidae</taxon>
        <taxon>Stephanodiscales</taxon>
        <taxon>Stephanodiscaceae</taxon>
        <taxon>Cyclostephanos</taxon>
    </lineage>
</organism>
<sequence>MTTATSSSSSAGDRGDISINTGRKSSKSKSETVNYLLLYEAMVRHQDLEYDATHDHLALTVQRIRHLGRPSRSRTPWIGGGGGCGSGSGRGGVPELVVEEDDDDAPRGMLTYLHMRRCLLRLGYTWNRSLPPPPSSGASSSSSSGGLGNYYNYDDDVSVSSNNSASTFLSGGGQTFNSTGNASATTLAARDIIATDAQLIMLLTTLVEMEERGRADRINAKRHGQKRRGNNNRRVNVDGGGEDDYDDYDDDEEEEKEEEDPFSKGLFLPEFIQAYKLIIGGMQSLQTYPIPPRNGDDEATRRNYHTACRSLGLSPSTSSPHEDDLDNPDGVDDDAAAMLTELRLRSRERTLGLLRLFGPNLKDLYAVADKPAESAVSRTAQSAGESPTSRLPAGVPSNNVGGSGQYHSGGRGGKAKQMMTAKDGLLPRLTEEQIRKMVHSKDTALARILEEHESEMNLMATNMEELRSRTIASSRLLKKRRRRARLIAVVGLATAILGGVAYEYRRREQVRVEITTGREAERLADRMVIENLRKDVSALTSKLNDAEATIRYEETRYASILLEHDKLKLEHEEMEGKWLLDRRDLERCRSTRIELESELSDLRSRNADVAEEVVWCRERLQNSEMAMLGMERAMKKSRDDMMTMMTSGSSGVQGKVAILPSVADITREIDAGMGGGGGKDLAAMGDDGKGNRKDKREGKHRPVFTEMKYNRSFRKAVILRQVYSAAAGMLVSILGGALYPGIARFIGMLFLG</sequence>
<feature type="region of interest" description="Disordered" evidence="2">
    <location>
        <begin position="309"/>
        <end position="330"/>
    </location>
</feature>
<feature type="compositionally biased region" description="Low complexity" evidence="2">
    <location>
        <begin position="1"/>
        <end position="11"/>
    </location>
</feature>
<keyword evidence="3" id="KW-1133">Transmembrane helix</keyword>
<evidence type="ECO:0000256" key="3">
    <source>
        <dbReference type="SAM" id="Phobius"/>
    </source>
</evidence>
<dbReference type="AlphaFoldDB" id="A0ABD3RQN8"/>
<feature type="compositionally biased region" description="Acidic residues" evidence="2">
    <location>
        <begin position="240"/>
        <end position="260"/>
    </location>
</feature>
<comment type="caution">
    <text evidence="4">The sequence shown here is derived from an EMBL/GenBank/DDBJ whole genome shotgun (WGS) entry which is preliminary data.</text>
</comment>
<feature type="compositionally biased region" description="Polar residues" evidence="2">
    <location>
        <begin position="376"/>
        <end position="389"/>
    </location>
</feature>
<keyword evidence="5" id="KW-1185">Reference proteome</keyword>
<feature type="coiled-coil region" evidence="1">
    <location>
        <begin position="585"/>
        <end position="612"/>
    </location>
</feature>